<organism evidence="1 2">
    <name type="scientific">Coccomyxa subellipsoidea</name>
    <dbReference type="NCBI Taxonomy" id="248742"/>
    <lineage>
        <taxon>Eukaryota</taxon>
        <taxon>Viridiplantae</taxon>
        <taxon>Chlorophyta</taxon>
        <taxon>core chlorophytes</taxon>
        <taxon>Trebouxiophyceae</taxon>
        <taxon>Trebouxiophyceae incertae sedis</taxon>
        <taxon>Coccomyxaceae</taxon>
        <taxon>Coccomyxa</taxon>
    </lineage>
</organism>
<reference evidence="1 2" key="1">
    <citation type="journal article" date="2024" name="Nat. Commun.">
        <title>Phylogenomics reveals the evolutionary origins of lichenization in chlorophyte algae.</title>
        <authorList>
            <person name="Puginier C."/>
            <person name="Libourel C."/>
            <person name="Otte J."/>
            <person name="Skaloud P."/>
            <person name="Haon M."/>
            <person name="Grisel S."/>
            <person name="Petersen M."/>
            <person name="Berrin J.G."/>
            <person name="Delaux P.M."/>
            <person name="Dal Grande F."/>
            <person name="Keller J."/>
        </authorList>
    </citation>
    <scope>NUCLEOTIDE SEQUENCE [LARGE SCALE GENOMIC DNA]</scope>
    <source>
        <strain evidence="1 2">SAG 216-7</strain>
    </source>
</reference>
<proteinExistence type="predicted"/>
<protein>
    <submittedName>
        <fullName evidence="1">Uncharacterized protein</fullName>
    </submittedName>
</protein>
<dbReference type="Pfam" id="PF02996">
    <property type="entry name" value="Prefoldin"/>
    <property type="match status" value="1"/>
</dbReference>
<name>A0ABR2YU54_9CHLO</name>
<keyword evidence="2" id="KW-1185">Reference proteome</keyword>
<accession>A0ABR2YU54</accession>
<comment type="caution">
    <text evidence="1">The sequence shown here is derived from an EMBL/GenBank/DDBJ whole genome shotgun (WGS) entry which is preliminary data.</text>
</comment>
<dbReference type="Gene3D" id="1.10.287.370">
    <property type="match status" value="1"/>
</dbReference>
<dbReference type="InterPro" id="IPR004127">
    <property type="entry name" value="Prefoldin_subunit_alpha"/>
</dbReference>
<dbReference type="InterPro" id="IPR009053">
    <property type="entry name" value="Prefoldin"/>
</dbReference>
<evidence type="ECO:0000313" key="2">
    <source>
        <dbReference type="Proteomes" id="UP001491310"/>
    </source>
</evidence>
<dbReference type="Proteomes" id="UP001491310">
    <property type="component" value="Unassembled WGS sequence"/>
</dbReference>
<evidence type="ECO:0000313" key="1">
    <source>
        <dbReference type="EMBL" id="KAK9914905.1"/>
    </source>
</evidence>
<dbReference type="SUPFAM" id="SSF46579">
    <property type="entry name" value="Prefoldin"/>
    <property type="match status" value="1"/>
</dbReference>
<sequence>MQLSDTEMPHGTDRQQLLAGLEQLRKVHEIQREILDTYQDLEISLKELQGQASPLLTHVSVGADIMMQAKIPDTSRVFVDVGLGFKVECSIEDGLRIAQLRKAAAQEHMNFCAMQAVTIRAAL</sequence>
<dbReference type="EMBL" id="JALJOT010000005">
    <property type="protein sequence ID" value="KAK9914905.1"/>
    <property type="molecule type" value="Genomic_DNA"/>
</dbReference>
<gene>
    <name evidence="1" type="ORF">WJX75_002144</name>
</gene>